<gene>
    <name evidence="1" type="ORF">AYI68_g4674</name>
</gene>
<accession>A0A1R0GWF0</accession>
<organism evidence="1 2">
    <name type="scientific">Smittium mucronatum</name>
    <dbReference type="NCBI Taxonomy" id="133383"/>
    <lineage>
        <taxon>Eukaryota</taxon>
        <taxon>Fungi</taxon>
        <taxon>Fungi incertae sedis</taxon>
        <taxon>Zoopagomycota</taxon>
        <taxon>Kickxellomycotina</taxon>
        <taxon>Harpellomycetes</taxon>
        <taxon>Harpellales</taxon>
        <taxon>Legeriomycetaceae</taxon>
        <taxon>Smittium</taxon>
    </lineage>
</organism>
<evidence type="ECO:0000313" key="2">
    <source>
        <dbReference type="Proteomes" id="UP000187455"/>
    </source>
</evidence>
<name>A0A1R0GWF0_9FUNG</name>
<comment type="caution">
    <text evidence="1">The sequence shown here is derived from an EMBL/GenBank/DDBJ whole genome shotgun (WGS) entry which is preliminary data.</text>
</comment>
<protein>
    <submittedName>
        <fullName evidence="1">Uncharacterized protein</fullName>
    </submittedName>
</protein>
<dbReference type="EMBL" id="LSSL01002657">
    <property type="protein sequence ID" value="OLY81223.1"/>
    <property type="molecule type" value="Genomic_DNA"/>
</dbReference>
<proteinExistence type="predicted"/>
<sequence>MMQIGTHLADRAISLEYRKSLVAATIQSDPPKFKFWIAGFASTTIEVNEFDVDRALLLSFKSHNKIILPSTGETGIDRALPMKLAMYFILIWSA</sequence>
<evidence type="ECO:0000313" key="1">
    <source>
        <dbReference type="EMBL" id="OLY81223.1"/>
    </source>
</evidence>
<keyword evidence="2" id="KW-1185">Reference proteome</keyword>
<reference evidence="1 2" key="1">
    <citation type="journal article" date="2016" name="Mol. Biol. Evol.">
        <title>Genome-Wide Survey of Gut Fungi (Harpellales) Reveals the First Horizontally Transferred Ubiquitin Gene from a Mosquito Host.</title>
        <authorList>
            <person name="Wang Y."/>
            <person name="White M.M."/>
            <person name="Kvist S."/>
            <person name="Moncalvo J.M."/>
        </authorList>
    </citation>
    <scope>NUCLEOTIDE SEQUENCE [LARGE SCALE GENOMIC DNA]</scope>
    <source>
        <strain evidence="1 2">ALG-7-W6</strain>
    </source>
</reference>
<dbReference type="AlphaFoldDB" id="A0A1R0GWF0"/>
<dbReference type="Proteomes" id="UP000187455">
    <property type="component" value="Unassembled WGS sequence"/>
</dbReference>